<feature type="transmembrane region" description="Helical" evidence="7">
    <location>
        <begin position="138"/>
        <end position="156"/>
    </location>
</feature>
<evidence type="ECO:0000256" key="6">
    <source>
        <dbReference type="ARBA" id="ARBA00023136"/>
    </source>
</evidence>
<dbReference type="EMBL" id="QWDC01000004">
    <property type="protein sequence ID" value="RFZ90548.1"/>
    <property type="molecule type" value="Genomic_DNA"/>
</dbReference>
<feature type="transmembrane region" description="Helical" evidence="7">
    <location>
        <begin position="198"/>
        <end position="217"/>
    </location>
</feature>
<feature type="transmembrane region" description="Helical" evidence="7">
    <location>
        <begin position="295"/>
        <end position="318"/>
    </location>
</feature>
<evidence type="ECO:0000313" key="9">
    <source>
        <dbReference type="EMBL" id="RFZ90548.1"/>
    </source>
</evidence>
<feature type="transmembrane region" description="Helical" evidence="7">
    <location>
        <begin position="20"/>
        <end position="40"/>
    </location>
</feature>
<keyword evidence="4 7" id="KW-0812">Transmembrane</keyword>
<keyword evidence="10" id="KW-1185">Reference proteome</keyword>
<organism evidence="9 10">
    <name type="scientific">Mucilaginibacter conchicola</name>
    <dbReference type="NCBI Taxonomy" id="2303333"/>
    <lineage>
        <taxon>Bacteria</taxon>
        <taxon>Pseudomonadati</taxon>
        <taxon>Bacteroidota</taxon>
        <taxon>Sphingobacteriia</taxon>
        <taxon>Sphingobacteriales</taxon>
        <taxon>Sphingobacteriaceae</taxon>
        <taxon>Mucilaginibacter</taxon>
    </lineage>
</organism>
<comment type="subcellular location">
    <subcellularLocation>
        <location evidence="1">Cell membrane</location>
        <topology evidence="1">Multi-pass membrane protein</topology>
    </subcellularLocation>
</comment>
<protein>
    <submittedName>
        <fullName evidence="9">Acyltransferase</fullName>
    </submittedName>
</protein>
<dbReference type="GO" id="GO:0016413">
    <property type="term" value="F:O-acetyltransferase activity"/>
    <property type="evidence" value="ECO:0007669"/>
    <property type="project" value="TreeGrafter"/>
</dbReference>
<dbReference type="GO" id="GO:0005886">
    <property type="term" value="C:plasma membrane"/>
    <property type="evidence" value="ECO:0007669"/>
    <property type="project" value="UniProtKB-SubCell"/>
</dbReference>
<keyword evidence="9" id="KW-0012">Acyltransferase</keyword>
<dbReference type="RefSeq" id="WP_117393960.1">
    <property type="nucleotide sequence ID" value="NZ_QWDC01000004.1"/>
</dbReference>
<keyword evidence="5 7" id="KW-1133">Transmembrane helix</keyword>
<comment type="similarity">
    <text evidence="2">Belongs to the acyltransferase 3 family.</text>
</comment>
<dbReference type="InterPro" id="IPR002656">
    <property type="entry name" value="Acyl_transf_3_dom"/>
</dbReference>
<evidence type="ECO:0000256" key="7">
    <source>
        <dbReference type="SAM" id="Phobius"/>
    </source>
</evidence>
<feature type="domain" description="Acyltransferase 3" evidence="8">
    <location>
        <begin position="16"/>
        <end position="347"/>
    </location>
</feature>
<dbReference type="GO" id="GO:0009246">
    <property type="term" value="P:enterobacterial common antigen biosynthetic process"/>
    <property type="evidence" value="ECO:0007669"/>
    <property type="project" value="TreeGrafter"/>
</dbReference>
<dbReference type="AlphaFoldDB" id="A0A372NNU9"/>
<sequence>MTTTPAPTEFKSSPTAYLNALRIFACFMVLVVHSGEFFYIGDQGKIIREHYVWVNNYGSFMRACVPLFVMISGYLLLPIKEDAPTFYKRRFTRLLVPFLFWSAMYAIVPFVLGTATAAQMWHDLYMIPLTFSGSAGHLWFVYMFIGVYLFIPIFSPWVQQASKQFKQVFLLIWIATLCMPYIKTFVPEIWGEAFWNKYHTGYYFSGYIGYLLLGHYIKAHVNVSKTAGAVWGLIFILIGYLITNFVFAHQMPIAKDIPQLELSWAFPTINVAMMATGLFLIFRTISFKSAAAEKFTAGVSGLTYGMYLAHILVLVQLYPFINAWIGEPVAVIPVLATCTFVVTYVLIKLLSYLPGSKYIVG</sequence>
<gene>
    <name evidence="9" type="ORF">D0C36_22475</name>
</gene>
<dbReference type="OrthoDB" id="9810469at2"/>
<dbReference type="Pfam" id="PF01757">
    <property type="entry name" value="Acyl_transf_3"/>
    <property type="match status" value="1"/>
</dbReference>
<evidence type="ECO:0000313" key="10">
    <source>
        <dbReference type="Proteomes" id="UP000264217"/>
    </source>
</evidence>
<dbReference type="Proteomes" id="UP000264217">
    <property type="component" value="Unassembled WGS sequence"/>
</dbReference>
<feature type="transmembrane region" description="Helical" evidence="7">
    <location>
        <begin position="60"/>
        <end position="77"/>
    </location>
</feature>
<dbReference type="PANTHER" id="PTHR40074">
    <property type="entry name" value="O-ACETYLTRANSFERASE WECH"/>
    <property type="match status" value="1"/>
</dbReference>
<feature type="transmembrane region" description="Helical" evidence="7">
    <location>
        <begin position="262"/>
        <end position="283"/>
    </location>
</feature>
<evidence type="ECO:0000256" key="5">
    <source>
        <dbReference type="ARBA" id="ARBA00022989"/>
    </source>
</evidence>
<comment type="caution">
    <text evidence="9">The sequence shown here is derived from an EMBL/GenBank/DDBJ whole genome shotgun (WGS) entry which is preliminary data.</text>
</comment>
<proteinExistence type="inferred from homology"/>
<evidence type="ECO:0000259" key="8">
    <source>
        <dbReference type="Pfam" id="PF01757"/>
    </source>
</evidence>
<evidence type="ECO:0000256" key="2">
    <source>
        <dbReference type="ARBA" id="ARBA00007400"/>
    </source>
</evidence>
<evidence type="ECO:0000256" key="3">
    <source>
        <dbReference type="ARBA" id="ARBA00022475"/>
    </source>
</evidence>
<feature type="transmembrane region" description="Helical" evidence="7">
    <location>
        <begin position="229"/>
        <end position="250"/>
    </location>
</feature>
<reference evidence="9 10" key="1">
    <citation type="submission" date="2018-08" db="EMBL/GenBank/DDBJ databases">
        <title>Mucilaginibacter sp. MYSH2.</title>
        <authorList>
            <person name="Seo T."/>
        </authorList>
    </citation>
    <scope>NUCLEOTIDE SEQUENCE [LARGE SCALE GENOMIC DNA]</scope>
    <source>
        <strain evidence="9 10">MYSH2</strain>
    </source>
</reference>
<dbReference type="PANTHER" id="PTHR40074:SF2">
    <property type="entry name" value="O-ACETYLTRANSFERASE WECH"/>
    <property type="match status" value="1"/>
</dbReference>
<feature type="transmembrane region" description="Helical" evidence="7">
    <location>
        <begin position="168"/>
        <end position="186"/>
    </location>
</feature>
<evidence type="ECO:0000256" key="1">
    <source>
        <dbReference type="ARBA" id="ARBA00004651"/>
    </source>
</evidence>
<keyword evidence="6 7" id="KW-0472">Membrane</keyword>
<feature type="transmembrane region" description="Helical" evidence="7">
    <location>
        <begin position="98"/>
        <end position="118"/>
    </location>
</feature>
<name>A0A372NNU9_9SPHI</name>
<keyword evidence="3" id="KW-1003">Cell membrane</keyword>
<keyword evidence="9" id="KW-0808">Transferase</keyword>
<evidence type="ECO:0000256" key="4">
    <source>
        <dbReference type="ARBA" id="ARBA00022692"/>
    </source>
</evidence>
<accession>A0A372NNU9</accession>
<feature type="transmembrane region" description="Helical" evidence="7">
    <location>
        <begin position="330"/>
        <end position="347"/>
    </location>
</feature>